<dbReference type="RefSeq" id="WP_130346250.1">
    <property type="nucleotide sequence ID" value="NZ_SGWQ01000008.1"/>
</dbReference>
<comment type="caution">
    <text evidence="3">The sequence shown here is derived from an EMBL/GenBank/DDBJ whole genome shotgun (WGS) entry which is preliminary data.</text>
</comment>
<reference evidence="3 4" key="1">
    <citation type="submission" date="2019-02" db="EMBL/GenBank/DDBJ databases">
        <title>Genomic Encyclopedia of Type Strains, Phase IV (KMG-IV): sequencing the most valuable type-strain genomes for metagenomic binning, comparative biology and taxonomic classification.</title>
        <authorList>
            <person name="Goeker M."/>
        </authorList>
    </citation>
    <scope>NUCLEOTIDE SEQUENCE [LARGE SCALE GENOMIC DNA]</scope>
    <source>
        <strain evidence="3 4">DSM 101727</strain>
    </source>
</reference>
<protein>
    <recommendedName>
        <fullName evidence="5">Lipoprotein</fullName>
    </recommendedName>
</protein>
<evidence type="ECO:0008006" key="5">
    <source>
        <dbReference type="Google" id="ProtNLM"/>
    </source>
</evidence>
<feature type="compositionally biased region" description="Basic and acidic residues" evidence="1">
    <location>
        <begin position="49"/>
        <end position="60"/>
    </location>
</feature>
<name>A0A4Q7KIP8_9PSEU</name>
<evidence type="ECO:0000313" key="4">
    <source>
        <dbReference type="Proteomes" id="UP000294257"/>
    </source>
</evidence>
<feature type="region of interest" description="Disordered" evidence="1">
    <location>
        <begin position="27"/>
        <end position="60"/>
    </location>
</feature>
<organism evidence="3 4">
    <name type="scientific">Herbihabitans rhizosphaerae</name>
    <dbReference type="NCBI Taxonomy" id="1872711"/>
    <lineage>
        <taxon>Bacteria</taxon>
        <taxon>Bacillati</taxon>
        <taxon>Actinomycetota</taxon>
        <taxon>Actinomycetes</taxon>
        <taxon>Pseudonocardiales</taxon>
        <taxon>Pseudonocardiaceae</taxon>
        <taxon>Herbihabitans</taxon>
    </lineage>
</organism>
<dbReference type="EMBL" id="SGWQ01000008">
    <property type="protein sequence ID" value="RZS34808.1"/>
    <property type="molecule type" value="Genomic_DNA"/>
</dbReference>
<accession>A0A4Q7KIP8</accession>
<evidence type="ECO:0000256" key="1">
    <source>
        <dbReference type="SAM" id="MobiDB-lite"/>
    </source>
</evidence>
<dbReference type="AlphaFoldDB" id="A0A4Q7KIP8"/>
<sequence>MSYKRFGVIAIAGGLLLAGCAEQVSGTASPADTAGTVEQTTTSRPRTTTSRDDPGKDDIKALPDLSSVLNQARVTELLKDKVMIVPGGGVSPTGMVTWRARGEVNPPGVGYVTYDLDITGSLMKAIGRSGIERAREYFAQSFTRNAASGFVPAQVAGADEVGVRKPDDPVIASITYAIRVRNLVLEVKYHAPGPTNRAVPTPVRQSEELLAKFVQDLVKVLAQR</sequence>
<feature type="chain" id="PRO_5039474819" description="Lipoprotein" evidence="2">
    <location>
        <begin position="24"/>
        <end position="224"/>
    </location>
</feature>
<evidence type="ECO:0000256" key="2">
    <source>
        <dbReference type="SAM" id="SignalP"/>
    </source>
</evidence>
<keyword evidence="4" id="KW-1185">Reference proteome</keyword>
<keyword evidence="2" id="KW-0732">Signal</keyword>
<proteinExistence type="predicted"/>
<evidence type="ECO:0000313" key="3">
    <source>
        <dbReference type="EMBL" id="RZS34808.1"/>
    </source>
</evidence>
<gene>
    <name evidence="3" type="ORF">EV193_108157</name>
</gene>
<dbReference type="PROSITE" id="PS51257">
    <property type="entry name" value="PROKAR_LIPOPROTEIN"/>
    <property type="match status" value="1"/>
</dbReference>
<feature type="signal peptide" evidence="2">
    <location>
        <begin position="1"/>
        <end position="23"/>
    </location>
</feature>
<dbReference type="Proteomes" id="UP000294257">
    <property type="component" value="Unassembled WGS sequence"/>
</dbReference>